<feature type="domain" description="VQ" evidence="1">
    <location>
        <begin position="35"/>
        <end position="63"/>
    </location>
</feature>
<dbReference type="PANTHER" id="PTHR33624:SF2">
    <property type="entry name" value="SIGMA FACTOR BINDING PROTEIN 1, CHLOROPLASTIC"/>
    <property type="match status" value="1"/>
</dbReference>
<evidence type="ECO:0000313" key="3">
    <source>
        <dbReference type="RefSeq" id="XP_022938305.1"/>
    </source>
</evidence>
<dbReference type="InterPro" id="IPR039335">
    <property type="entry name" value="SIB1/2"/>
</dbReference>
<dbReference type="Proteomes" id="UP000504609">
    <property type="component" value="Unplaced"/>
</dbReference>
<dbReference type="Pfam" id="PF05678">
    <property type="entry name" value="VQ"/>
    <property type="match status" value="1"/>
</dbReference>
<reference evidence="3" key="1">
    <citation type="submission" date="2025-08" db="UniProtKB">
        <authorList>
            <consortium name="RefSeq"/>
        </authorList>
    </citation>
    <scope>IDENTIFICATION</scope>
    <source>
        <tissue evidence="3">Young leaves</tissue>
    </source>
</reference>
<dbReference type="RefSeq" id="XP_022938305.1">
    <property type="nucleotide sequence ID" value="XM_023082537.1"/>
</dbReference>
<accession>A0A6J1FJE0</accession>
<proteinExistence type="predicted"/>
<gene>
    <name evidence="3" type="primary">LOC111444440</name>
</gene>
<evidence type="ECO:0000259" key="1">
    <source>
        <dbReference type="Pfam" id="PF05678"/>
    </source>
</evidence>
<sequence>MENLKSLPNHLRHEKLEASNYRATMANKPIKVKYISSPMMVKANNEFEFRAIVQKLTGQHSADDAFDRSPQEFNHAFCPPSSTVTSFDSKDCYDLVSSDAYDPIGVGEMKDSLYGFQASYVDVWR</sequence>
<name>A0A6J1FJE0_CUCMO</name>
<organism evidence="2 3">
    <name type="scientific">Cucurbita moschata</name>
    <name type="common">Winter crookneck squash</name>
    <name type="synonym">Cucurbita pepo var. moschata</name>
    <dbReference type="NCBI Taxonomy" id="3662"/>
    <lineage>
        <taxon>Eukaryota</taxon>
        <taxon>Viridiplantae</taxon>
        <taxon>Streptophyta</taxon>
        <taxon>Embryophyta</taxon>
        <taxon>Tracheophyta</taxon>
        <taxon>Spermatophyta</taxon>
        <taxon>Magnoliopsida</taxon>
        <taxon>eudicotyledons</taxon>
        <taxon>Gunneridae</taxon>
        <taxon>Pentapetalae</taxon>
        <taxon>rosids</taxon>
        <taxon>fabids</taxon>
        <taxon>Cucurbitales</taxon>
        <taxon>Cucurbitaceae</taxon>
        <taxon>Cucurbiteae</taxon>
        <taxon>Cucurbita</taxon>
    </lineage>
</organism>
<protein>
    <submittedName>
        <fullName evidence="3">Sigma factor binding protein 1, chloroplastic-like</fullName>
    </submittedName>
</protein>
<dbReference type="GeneID" id="111444440"/>
<keyword evidence="2" id="KW-1185">Reference proteome</keyword>
<dbReference type="InterPro" id="IPR008889">
    <property type="entry name" value="VQ"/>
</dbReference>
<evidence type="ECO:0000313" key="2">
    <source>
        <dbReference type="Proteomes" id="UP000504609"/>
    </source>
</evidence>
<dbReference type="PANTHER" id="PTHR33624">
    <property type="entry name" value="SIGMA FACTOR BINDING PROTEIN 1, CHLOROPLASTIC"/>
    <property type="match status" value="1"/>
</dbReference>
<dbReference type="KEGG" id="cmos:111444440"/>
<dbReference type="AlphaFoldDB" id="A0A6J1FJE0"/>